<dbReference type="InterPro" id="IPR002509">
    <property type="entry name" value="NODB_dom"/>
</dbReference>
<dbReference type="GO" id="GO:0005975">
    <property type="term" value="P:carbohydrate metabolic process"/>
    <property type="evidence" value="ECO:0007669"/>
    <property type="project" value="InterPro"/>
</dbReference>
<dbReference type="AlphaFoldDB" id="A0A1H6BZ08"/>
<evidence type="ECO:0000313" key="5">
    <source>
        <dbReference type="Proteomes" id="UP000236728"/>
    </source>
</evidence>
<dbReference type="PANTHER" id="PTHR34216:SF3">
    <property type="entry name" value="POLY-BETA-1,6-N-ACETYL-D-GLUCOSAMINE N-DEACETYLASE"/>
    <property type="match status" value="1"/>
</dbReference>
<dbReference type="InterPro" id="IPR011330">
    <property type="entry name" value="Glyco_hydro/deAcase_b/a-brl"/>
</dbReference>
<comment type="subcellular location">
    <subcellularLocation>
        <location evidence="1">Secreted</location>
    </subcellularLocation>
</comment>
<accession>A0A1H6BZ08</accession>
<feature type="domain" description="NodB homology" evidence="3">
    <location>
        <begin position="90"/>
        <end position="338"/>
    </location>
</feature>
<dbReference type="SUPFAM" id="SSF88713">
    <property type="entry name" value="Glycoside hydrolase/deacetylase"/>
    <property type="match status" value="1"/>
</dbReference>
<evidence type="ECO:0000313" key="4">
    <source>
        <dbReference type="EMBL" id="SEG65873.1"/>
    </source>
</evidence>
<dbReference type="GO" id="GO:0016810">
    <property type="term" value="F:hydrolase activity, acting on carbon-nitrogen (but not peptide) bonds"/>
    <property type="evidence" value="ECO:0007669"/>
    <property type="project" value="InterPro"/>
</dbReference>
<dbReference type="Gene3D" id="3.20.20.370">
    <property type="entry name" value="Glycoside hydrolase/deacetylase"/>
    <property type="match status" value="1"/>
</dbReference>
<organism evidence="4 5">
    <name type="scientific">Bryocella elongata</name>
    <dbReference type="NCBI Taxonomy" id="863522"/>
    <lineage>
        <taxon>Bacteria</taxon>
        <taxon>Pseudomonadati</taxon>
        <taxon>Acidobacteriota</taxon>
        <taxon>Terriglobia</taxon>
        <taxon>Terriglobales</taxon>
        <taxon>Acidobacteriaceae</taxon>
        <taxon>Bryocella</taxon>
    </lineage>
</organism>
<gene>
    <name evidence="4" type="ORF">SAMN05421819_4077</name>
</gene>
<evidence type="ECO:0000259" key="3">
    <source>
        <dbReference type="PROSITE" id="PS51677"/>
    </source>
</evidence>
<evidence type="ECO:0000256" key="1">
    <source>
        <dbReference type="ARBA" id="ARBA00004613"/>
    </source>
</evidence>
<dbReference type="OrthoDB" id="9778320at2"/>
<dbReference type="RefSeq" id="WP_103934929.1">
    <property type="nucleotide sequence ID" value="NZ_FNVA01000008.1"/>
</dbReference>
<dbReference type="GO" id="GO:0005576">
    <property type="term" value="C:extracellular region"/>
    <property type="evidence" value="ECO:0007669"/>
    <property type="project" value="UniProtKB-SubCell"/>
</dbReference>
<protein>
    <submittedName>
        <fullName evidence="4">Polysaccharide deacetylase</fullName>
    </submittedName>
</protein>
<sequence>MAGKKELVARLAASAGVTRLLESRHTLPALLVLNLHRVGDAAATPYDSGLFSCSTAEFDEHVAFLKQRFPIVSLDAALELLLGATTANETSILLTFDDGYRDNFDEAFPVLTRHQVPATFFLPTAFVGTGNVPWWDSIAYLVKSSTRPRITLTYPEPREFDLAGSQREVAIREILNLFKSPAMDTPSRFLEELERACGSSRPSTSSERAFLTWDEARIMQQAGMNFGAHTHTHPILTKLSPAGQSEECATSRAILDHELGRPTRSIAYPVGSTTAFNGETQKAARNAGFEIAFSFYGGTNSLPSANPMDVRREAIDRSLGPLFRFRLASLASTGRSRL</sequence>
<dbReference type="Pfam" id="PF01522">
    <property type="entry name" value="Polysacc_deac_1"/>
    <property type="match status" value="1"/>
</dbReference>
<evidence type="ECO:0000256" key="2">
    <source>
        <dbReference type="ARBA" id="ARBA00022729"/>
    </source>
</evidence>
<keyword evidence="5" id="KW-1185">Reference proteome</keyword>
<dbReference type="PANTHER" id="PTHR34216">
    <property type="match status" value="1"/>
</dbReference>
<dbReference type="InterPro" id="IPR051398">
    <property type="entry name" value="Polysacch_Deacetylase"/>
</dbReference>
<dbReference type="PROSITE" id="PS51677">
    <property type="entry name" value="NODB"/>
    <property type="match status" value="1"/>
</dbReference>
<dbReference type="Proteomes" id="UP000236728">
    <property type="component" value="Unassembled WGS sequence"/>
</dbReference>
<name>A0A1H6BZ08_9BACT</name>
<dbReference type="CDD" id="cd10918">
    <property type="entry name" value="CE4_NodB_like_5s_6s"/>
    <property type="match status" value="1"/>
</dbReference>
<dbReference type="EMBL" id="FNVA01000008">
    <property type="protein sequence ID" value="SEG65873.1"/>
    <property type="molecule type" value="Genomic_DNA"/>
</dbReference>
<keyword evidence="2" id="KW-0732">Signal</keyword>
<proteinExistence type="predicted"/>
<reference evidence="4 5" key="1">
    <citation type="submission" date="2016-10" db="EMBL/GenBank/DDBJ databases">
        <authorList>
            <person name="de Groot N.N."/>
        </authorList>
    </citation>
    <scope>NUCLEOTIDE SEQUENCE [LARGE SCALE GENOMIC DNA]</scope>
    <source>
        <strain evidence="4 5">DSM 22489</strain>
    </source>
</reference>